<name>A0AAW7YZE9_9ALTE</name>
<dbReference type="Pfam" id="PF09835">
    <property type="entry name" value="DUF2062"/>
    <property type="match status" value="1"/>
</dbReference>
<evidence type="ECO:0000256" key="1">
    <source>
        <dbReference type="SAM" id="Phobius"/>
    </source>
</evidence>
<reference evidence="3 5" key="1">
    <citation type="submission" date="2015-12" db="EMBL/GenBank/DDBJ databases">
        <title>Intraspecies pangenome expansion in the marine bacterium Alteromonas.</title>
        <authorList>
            <person name="Lopez-Perez M."/>
            <person name="Rodriguez-Valera F."/>
        </authorList>
    </citation>
    <scope>NUCLEOTIDE SEQUENCE [LARGE SCALE GENOMIC DNA]</scope>
    <source>
        <strain evidence="3 5">LMG 21861</strain>
    </source>
</reference>
<dbReference type="AlphaFoldDB" id="A0AAW7YZE9"/>
<dbReference type="PANTHER" id="PTHR40547">
    <property type="entry name" value="SLL0298 PROTEIN"/>
    <property type="match status" value="1"/>
</dbReference>
<keyword evidence="1" id="KW-0472">Membrane</keyword>
<keyword evidence="5" id="KW-1185">Reference proteome</keyword>
<dbReference type="InterPro" id="IPR018639">
    <property type="entry name" value="DUF2062"/>
</dbReference>
<organism evidence="4 6">
    <name type="scientific">Alteromonas stellipolaris</name>
    <dbReference type="NCBI Taxonomy" id="233316"/>
    <lineage>
        <taxon>Bacteria</taxon>
        <taxon>Pseudomonadati</taxon>
        <taxon>Pseudomonadota</taxon>
        <taxon>Gammaproteobacteria</taxon>
        <taxon>Alteromonadales</taxon>
        <taxon>Alteromonadaceae</taxon>
        <taxon>Alteromonas/Salinimonas group</taxon>
        <taxon>Alteromonas</taxon>
    </lineage>
</organism>
<feature type="domain" description="DUF2062" evidence="2">
    <location>
        <begin position="22"/>
        <end position="163"/>
    </location>
</feature>
<protein>
    <submittedName>
        <fullName evidence="4">DUF2062 domain-containing protein</fullName>
    </submittedName>
    <submittedName>
        <fullName evidence="3">Flagellar biosynthesis protein FlhF</fullName>
    </submittedName>
</protein>
<evidence type="ECO:0000313" key="4">
    <source>
        <dbReference type="EMBL" id="MDO6576165.1"/>
    </source>
</evidence>
<reference evidence="4" key="2">
    <citation type="submission" date="2023-07" db="EMBL/GenBank/DDBJ databases">
        <title>Genome content predicts the carbon catabolic preferences of heterotrophic bacteria.</title>
        <authorList>
            <person name="Gralka M."/>
        </authorList>
    </citation>
    <scope>NUCLEOTIDE SEQUENCE</scope>
    <source>
        <strain evidence="4">F2M12</strain>
    </source>
</reference>
<gene>
    <name evidence="3" type="ORF">AVL57_11710</name>
    <name evidence="4" type="ORF">Q4527_02125</name>
</gene>
<dbReference type="RefSeq" id="WP_057791593.1">
    <property type="nucleotide sequence ID" value="NZ_CANLMS010000006.1"/>
</dbReference>
<keyword evidence="3" id="KW-0282">Flagellum</keyword>
<evidence type="ECO:0000313" key="5">
    <source>
        <dbReference type="Proteomes" id="UP000056750"/>
    </source>
</evidence>
<dbReference type="Proteomes" id="UP001170717">
    <property type="component" value="Unassembled WGS sequence"/>
</dbReference>
<dbReference type="GeneID" id="83258417"/>
<evidence type="ECO:0000313" key="3">
    <source>
        <dbReference type="EMBL" id="AMJ74569.1"/>
    </source>
</evidence>
<feature type="transmembrane region" description="Helical" evidence="1">
    <location>
        <begin position="131"/>
        <end position="155"/>
    </location>
</feature>
<accession>A0AAW7YZE9</accession>
<keyword evidence="1" id="KW-0812">Transmembrane</keyword>
<keyword evidence="1" id="KW-1133">Transmembrane helix</keyword>
<evidence type="ECO:0000259" key="2">
    <source>
        <dbReference type="Pfam" id="PF09835"/>
    </source>
</evidence>
<proteinExistence type="predicted"/>
<evidence type="ECO:0000313" key="6">
    <source>
        <dbReference type="Proteomes" id="UP001170717"/>
    </source>
</evidence>
<dbReference type="EMBL" id="CP013926">
    <property type="protein sequence ID" value="AMJ74569.1"/>
    <property type="molecule type" value="Genomic_DNA"/>
</dbReference>
<dbReference type="PANTHER" id="PTHR40547:SF1">
    <property type="entry name" value="SLL0298 PROTEIN"/>
    <property type="match status" value="1"/>
</dbReference>
<dbReference type="Proteomes" id="UP000056750">
    <property type="component" value="Chromosome"/>
</dbReference>
<dbReference type="EMBL" id="JAUOQI010000001">
    <property type="protein sequence ID" value="MDO6576165.1"/>
    <property type="molecule type" value="Genomic_DNA"/>
</dbReference>
<feature type="transmembrane region" description="Helical" evidence="1">
    <location>
        <begin position="42"/>
        <end position="63"/>
    </location>
</feature>
<keyword evidence="3" id="KW-0966">Cell projection</keyword>
<keyword evidence="3" id="KW-0969">Cilium</keyword>
<sequence>MPKKFIRRFLPEPQAVKNNKILRVFGSVLHEPNLWHLNRRSAAGGFCIGLFFAFWPVPFQMWLSAGVAIPFRANLPLSVATVWVTNPFTIPPIFYAAYKIGSTVLGTKPEHFEFQFSWQWVVESISTIGPAFLVGCAICSIIASAVGYFTLNWIWRFQVKKAWERRRLARAKAKVQAQ</sequence>
<dbReference type="KEGG" id="asq:AVL57_11710"/>